<evidence type="ECO:0000313" key="1">
    <source>
        <dbReference type="EMBL" id="KDQ21562.1"/>
    </source>
</evidence>
<gene>
    <name evidence="1" type="ORF">BOTBODRAFT_182866</name>
</gene>
<dbReference type="OrthoDB" id="3266505at2759"/>
<dbReference type="EMBL" id="KL198016">
    <property type="protein sequence ID" value="KDQ21562.1"/>
    <property type="molecule type" value="Genomic_DNA"/>
</dbReference>
<dbReference type="HOGENOM" id="CLU_1277438_0_0_1"/>
<protein>
    <recommendedName>
        <fullName evidence="3">Transcription factor domain-containing protein</fullName>
    </recommendedName>
</protein>
<organism evidence="1 2">
    <name type="scientific">Botryobasidium botryosum (strain FD-172 SS1)</name>
    <dbReference type="NCBI Taxonomy" id="930990"/>
    <lineage>
        <taxon>Eukaryota</taxon>
        <taxon>Fungi</taxon>
        <taxon>Dikarya</taxon>
        <taxon>Basidiomycota</taxon>
        <taxon>Agaricomycotina</taxon>
        <taxon>Agaricomycetes</taxon>
        <taxon>Cantharellales</taxon>
        <taxon>Botryobasidiaceae</taxon>
        <taxon>Botryobasidium</taxon>
    </lineage>
</organism>
<name>A0A067NBQ3_BOTB1</name>
<accession>A0A067NBQ3</accession>
<keyword evidence="2" id="KW-1185">Reference proteome</keyword>
<evidence type="ECO:0008006" key="3">
    <source>
        <dbReference type="Google" id="ProtNLM"/>
    </source>
</evidence>
<dbReference type="Proteomes" id="UP000027195">
    <property type="component" value="Unassembled WGS sequence"/>
</dbReference>
<evidence type="ECO:0000313" key="2">
    <source>
        <dbReference type="Proteomes" id="UP000027195"/>
    </source>
</evidence>
<sequence length="216" mass="24701">MMFGVACGLPAVRLPEWHPFSTPSLLPHTHSRVEIQRRIRLWWTMFTINRFISLTANVKTDVDDEIIETVWELPSDSENIDPEVRCGSVSSLFACDNRSTYVYHDTANAVRSKCAALVERAARFGLKAASASDHDRVFWEKFEAIDEAIRHLTGSLPSVYEESRYEAGAAHIELRTTQMNRLNICCSGPASRSEINHIFHRLRTFFTREERVNLTS</sequence>
<reference evidence="2" key="1">
    <citation type="journal article" date="2014" name="Proc. Natl. Acad. Sci. U.S.A.">
        <title>Extensive sampling of basidiomycete genomes demonstrates inadequacy of the white-rot/brown-rot paradigm for wood decay fungi.</title>
        <authorList>
            <person name="Riley R."/>
            <person name="Salamov A.A."/>
            <person name="Brown D.W."/>
            <person name="Nagy L.G."/>
            <person name="Floudas D."/>
            <person name="Held B.W."/>
            <person name="Levasseur A."/>
            <person name="Lombard V."/>
            <person name="Morin E."/>
            <person name="Otillar R."/>
            <person name="Lindquist E.A."/>
            <person name="Sun H."/>
            <person name="LaButti K.M."/>
            <person name="Schmutz J."/>
            <person name="Jabbour D."/>
            <person name="Luo H."/>
            <person name="Baker S.E."/>
            <person name="Pisabarro A.G."/>
            <person name="Walton J.D."/>
            <person name="Blanchette R.A."/>
            <person name="Henrissat B."/>
            <person name="Martin F."/>
            <person name="Cullen D."/>
            <person name="Hibbett D.S."/>
            <person name="Grigoriev I.V."/>
        </authorList>
    </citation>
    <scope>NUCLEOTIDE SEQUENCE [LARGE SCALE GENOMIC DNA]</scope>
    <source>
        <strain evidence="2">FD-172 SS1</strain>
    </source>
</reference>
<proteinExistence type="predicted"/>
<dbReference type="AlphaFoldDB" id="A0A067NBQ3"/>
<dbReference type="CDD" id="cd12148">
    <property type="entry name" value="fungal_TF_MHR"/>
    <property type="match status" value="1"/>
</dbReference>
<dbReference type="InParanoid" id="A0A067NBQ3"/>